<keyword evidence="2" id="KW-1185">Reference proteome</keyword>
<comment type="caution">
    <text evidence="1">The sequence shown here is derived from an EMBL/GenBank/DDBJ whole genome shotgun (WGS) entry which is preliminary data.</text>
</comment>
<dbReference type="EMBL" id="BEXD01002479">
    <property type="protein sequence ID" value="GBB98442.1"/>
    <property type="molecule type" value="Genomic_DNA"/>
</dbReference>
<organism evidence="1 2">
    <name type="scientific">Rhizophagus clarus</name>
    <dbReference type="NCBI Taxonomy" id="94130"/>
    <lineage>
        <taxon>Eukaryota</taxon>
        <taxon>Fungi</taxon>
        <taxon>Fungi incertae sedis</taxon>
        <taxon>Mucoromycota</taxon>
        <taxon>Glomeromycotina</taxon>
        <taxon>Glomeromycetes</taxon>
        <taxon>Glomerales</taxon>
        <taxon>Glomeraceae</taxon>
        <taxon>Rhizophagus</taxon>
    </lineage>
</organism>
<name>A0A2Z6RBR0_9GLOM</name>
<proteinExistence type="predicted"/>
<gene>
    <name evidence="1" type="ORF">RclHR1_32290001</name>
</gene>
<feature type="non-terminal residue" evidence="1">
    <location>
        <position position="1"/>
    </location>
</feature>
<evidence type="ECO:0000313" key="1">
    <source>
        <dbReference type="EMBL" id="GBB98442.1"/>
    </source>
</evidence>
<sequence>HNANKGCCTCTIKKELWSSYNQDTVTTLRYHHITNEEILEISQEPVTSRRDQLCTKYGLRQLPSILDKLKRERHLQAPQDIYHATAGKIGRLLKLTCELFSREGEDDFIKIWKNFEIPKKWGNLSNLISHHNSFMMSDLLRLAMIMPFLLNQFLKKSSLKHNEAVAIQQRIDALQINLVLKSIISCWVYVAKTMKTVFNKEFTSDSYKELQQYLEEEFSIFLKHYNTIFAIRHLVDSGIDPRFNRSCTGFTNLGQLFLNWYITEDKYSIEKQAQNDDAEVNFILNISLKKKMPKEDWNNLLLTLQHDFKTELFLSYVNMKFETALINSSTSWYKLASYTIEEKNSILSKVHLHFGDFVTIYEEDHEESYVIIKEIFRHKGNNDKYYAFIVVNWFEDTGIEHLLLKCPLYRL</sequence>
<accession>A0A2Z6RBR0</accession>
<evidence type="ECO:0000313" key="2">
    <source>
        <dbReference type="Proteomes" id="UP000247702"/>
    </source>
</evidence>
<dbReference type="Proteomes" id="UP000247702">
    <property type="component" value="Unassembled WGS sequence"/>
</dbReference>
<protein>
    <submittedName>
        <fullName evidence="1">Uncharacterized protein</fullName>
    </submittedName>
</protein>
<dbReference type="STRING" id="94130.A0A2Z6RBR0"/>
<dbReference type="AlphaFoldDB" id="A0A2Z6RBR0"/>
<reference evidence="1 2" key="1">
    <citation type="submission" date="2017-11" db="EMBL/GenBank/DDBJ databases">
        <title>The genome of Rhizophagus clarus HR1 reveals common genetic basis of auxotrophy among arbuscular mycorrhizal fungi.</title>
        <authorList>
            <person name="Kobayashi Y."/>
        </authorList>
    </citation>
    <scope>NUCLEOTIDE SEQUENCE [LARGE SCALE GENOMIC DNA]</scope>
    <source>
        <strain evidence="1 2">HR1</strain>
    </source>
</reference>